<dbReference type="InterPro" id="IPR036514">
    <property type="entry name" value="SGNH_hydro_sf"/>
</dbReference>
<feature type="compositionally biased region" description="Polar residues" evidence="1">
    <location>
        <begin position="51"/>
        <end position="70"/>
    </location>
</feature>
<evidence type="ECO:0000259" key="2">
    <source>
        <dbReference type="Pfam" id="PF13472"/>
    </source>
</evidence>
<dbReference type="Proteomes" id="UP001244427">
    <property type="component" value="Unassembled WGS sequence"/>
</dbReference>
<sequence>MSWLDADSDVRQCTRILDAFIPPTRRLSDAGGSAANTGRISERFSNISGTSATFANSGATLPKQTGNDSGEAQPDARGERTKSVIVSGVEWEALVHGAASLEAHTAGGVEAHRVPAWARAQFEDPLFSLAEACPAGVIVRFETDSSFVTLTAAATTAALVGTEPTPVTLAVRQDGTEILAPLSAPSVIFFGADTQIVETQLREPETIDISTAGNGPVEIFLPHNARIRLISLQATENITPAQAQGIRWTHYGSSISHGMNALTATRTWPVAAAIRLGWNLQNLSYAGNAQLDGFMARMIRDSPADLITLKVGINLINSDSMRERTFRPAVHAFLDTIREGQPTTPIVLITAVACPIHEDSPGPVTRDPEGMARAANRTVERDTGALTLSRTREILEQVTVSRDDDRLHLLDGRELFGIDDVDMLYDRLHPDQNGLDLIAQRFADKACTLAEEWGSTLTTPAPNSERPA</sequence>
<dbReference type="AlphaFoldDB" id="A0AAW8EU79"/>
<feature type="region of interest" description="Disordered" evidence="1">
    <location>
        <begin position="51"/>
        <end position="80"/>
    </location>
</feature>
<feature type="domain" description="SGNH hydrolase-type esterase" evidence="2">
    <location>
        <begin position="251"/>
        <end position="434"/>
    </location>
</feature>
<protein>
    <recommendedName>
        <fullName evidence="2">SGNH hydrolase-type esterase domain-containing protein</fullName>
    </recommendedName>
</protein>
<dbReference type="EMBL" id="JAUSXV010000001">
    <property type="protein sequence ID" value="MDQ0647038.1"/>
    <property type="molecule type" value="Genomic_DNA"/>
</dbReference>
<dbReference type="Gene3D" id="3.40.50.1110">
    <property type="entry name" value="SGNH hydrolase"/>
    <property type="match status" value="1"/>
</dbReference>
<dbReference type="SUPFAM" id="SSF52266">
    <property type="entry name" value="SGNH hydrolase"/>
    <property type="match status" value="1"/>
</dbReference>
<dbReference type="RefSeq" id="WP_307294641.1">
    <property type="nucleotide sequence ID" value="NZ_JAUSXV010000001.1"/>
</dbReference>
<organism evidence="3 4">
    <name type="scientific">Microbacterium natoriense</name>
    <dbReference type="NCBI Taxonomy" id="284570"/>
    <lineage>
        <taxon>Bacteria</taxon>
        <taxon>Bacillati</taxon>
        <taxon>Actinomycetota</taxon>
        <taxon>Actinomycetes</taxon>
        <taxon>Micrococcales</taxon>
        <taxon>Microbacteriaceae</taxon>
        <taxon>Microbacterium</taxon>
    </lineage>
</organism>
<evidence type="ECO:0000313" key="4">
    <source>
        <dbReference type="Proteomes" id="UP001244427"/>
    </source>
</evidence>
<accession>A0AAW8EU79</accession>
<dbReference type="Pfam" id="PF13472">
    <property type="entry name" value="Lipase_GDSL_2"/>
    <property type="match status" value="1"/>
</dbReference>
<gene>
    <name evidence="3" type="ORF">QFZ53_001234</name>
</gene>
<name>A0AAW8EU79_9MICO</name>
<keyword evidence="4" id="KW-1185">Reference proteome</keyword>
<evidence type="ECO:0000256" key="1">
    <source>
        <dbReference type="SAM" id="MobiDB-lite"/>
    </source>
</evidence>
<reference evidence="3 4" key="1">
    <citation type="submission" date="2023-07" db="EMBL/GenBank/DDBJ databases">
        <title>Comparative genomics of wheat-associated soil bacteria to identify genetic determinants of phenazine resistance.</title>
        <authorList>
            <person name="Mouncey N."/>
        </authorList>
    </citation>
    <scope>NUCLEOTIDE SEQUENCE [LARGE SCALE GENOMIC DNA]</scope>
    <source>
        <strain evidence="3 4">W4I9-1</strain>
    </source>
</reference>
<proteinExistence type="predicted"/>
<evidence type="ECO:0000313" key="3">
    <source>
        <dbReference type="EMBL" id="MDQ0647038.1"/>
    </source>
</evidence>
<comment type="caution">
    <text evidence="3">The sequence shown here is derived from an EMBL/GenBank/DDBJ whole genome shotgun (WGS) entry which is preliminary data.</text>
</comment>
<dbReference type="InterPro" id="IPR013830">
    <property type="entry name" value="SGNH_hydro"/>
</dbReference>
<dbReference type="Gene3D" id="2.60.120.260">
    <property type="entry name" value="Galactose-binding domain-like"/>
    <property type="match status" value="1"/>
</dbReference>